<gene>
    <name evidence="10" type="primary">rpe</name>
    <name evidence="15" type="ORF">A4H02_02520</name>
</gene>
<feature type="binding site" evidence="10 13">
    <location>
        <position position="33"/>
    </location>
    <ligand>
        <name>a divalent metal cation</name>
        <dbReference type="ChEBI" id="CHEBI:60240"/>
    </ligand>
</feature>
<feature type="binding site" evidence="10 14">
    <location>
        <position position="7"/>
    </location>
    <ligand>
        <name>substrate</name>
    </ligand>
</feature>
<evidence type="ECO:0000256" key="12">
    <source>
        <dbReference type="PIRSR" id="PIRSR001461-1"/>
    </source>
</evidence>
<keyword evidence="16" id="KW-1185">Reference proteome</keyword>
<evidence type="ECO:0000313" key="15">
    <source>
        <dbReference type="EMBL" id="ODN31153.1"/>
    </source>
</evidence>
<dbReference type="Proteomes" id="UP000094570">
    <property type="component" value="Unassembled WGS sequence"/>
</dbReference>
<evidence type="ECO:0000256" key="10">
    <source>
        <dbReference type="HAMAP-Rule" id="MF_02227"/>
    </source>
</evidence>
<feature type="binding site" evidence="10 14">
    <location>
        <position position="64"/>
    </location>
    <ligand>
        <name>substrate</name>
    </ligand>
</feature>
<protein>
    <recommendedName>
        <fullName evidence="7 10">Ribulose-phosphate 3-epimerase</fullName>
        <ecNumber evidence="7 10">5.1.3.1</ecNumber>
    </recommendedName>
</protein>
<comment type="cofactor">
    <cofactor evidence="5">
        <name>Fe(2+)</name>
        <dbReference type="ChEBI" id="CHEBI:29033"/>
    </cofactor>
</comment>
<organism evidence="15 16">
    <name type="scientific">Fervidobacterium thailandense</name>
    <dbReference type="NCBI Taxonomy" id="1008305"/>
    <lineage>
        <taxon>Bacteria</taxon>
        <taxon>Thermotogati</taxon>
        <taxon>Thermotogota</taxon>
        <taxon>Thermotogae</taxon>
        <taxon>Thermotogales</taxon>
        <taxon>Fervidobacteriaceae</taxon>
        <taxon>Fervidobacterium</taxon>
    </lineage>
</organism>
<feature type="binding site" evidence="10 13">
    <location>
        <position position="64"/>
    </location>
    <ligand>
        <name>a divalent metal cation</name>
        <dbReference type="ChEBI" id="CHEBI:60240"/>
    </ligand>
</feature>
<comment type="pathway">
    <text evidence="10">Carbohydrate degradation.</text>
</comment>
<proteinExistence type="inferred from homology"/>
<evidence type="ECO:0000256" key="7">
    <source>
        <dbReference type="ARBA" id="ARBA00013188"/>
    </source>
</evidence>
<evidence type="ECO:0000256" key="6">
    <source>
        <dbReference type="ARBA" id="ARBA00009541"/>
    </source>
</evidence>
<dbReference type="InterPro" id="IPR011060">
    <property type="entry name" value="RibuloseP-bd_barrel"/>
</dbReference>
<dbReference type="NCBIfam" id="TIGR01163">
    <property type="entry name" value="rpe"/>
    <property type="match status" value="1"/>
</dbReference>
<dbReference type="GO" id="GO:0004750">
    <property type="term" value="F:D-ribulose-phosphate 3-epimerase activity"/>
    <property type="evidence" value="ECO:0007669"/>
    <property type="project" value="UniProtKB-UniRule"/>
</dbReference>
<dbReference type="GO" id="GO:0046872">
    <property type="term" value="F:metal ion binding"/>
    <property type="evidence" value="ECO:0007669"/>
    <property type="project" value="UniProtKB-UniRule"/>
</dbReference>
<feature type="binding site" evidence="10 13">
    <location>
        <position position="31"/>
    </location>
    <ligand>
        <name>a divalent metal cation</name>
        <dbReference type="ChEBI" id="CHEBI:60240"/>
    </ligand>
</feature>
<dbReference type="Gene3D" id="3.20.20.70">
    <property type="entry name" value="Aldolase class I"/>
    <property type="match status" value="1"/>
</dbReference>
<dbReference type="SUPFAM" id="SSF51366">
    <property type="entry name" value="Ribulose-phoshate binding barrel"/>
    <property type="match status" value="1"/>
</dbReference>
<dbReference type="NCBIfam" id="NF004076">
    <property type="entry name" value="PRK05581.1-4"/>
    <property type="match status" value="1"/>
</dbReference>
<comment type="cofactor">
    <cofactor evidence="3">
        <name>Co(2+)</name>
        <dbReference type="ChEBI" id="CHEBI:48828"/>
    </cofactor>
</comment>
<dbReference type="AlphaFoldDB" id="A0A1E3G5L9"/>
<keyword evidence="13" id="KW-0170">Cobalt</keyword>
<dbReference type="PANTHER" id="PTHR11749">
    <property type="entry name" value="RIBULOSE-5-PHOSPHATE-3-EPIMERASE"/>
    <property type="match status" value="1"/>
</dbReference>
<dbReference type="STRING" id="1008305.A4H02_02520"/>
<evidence type="ECO:0000256" key="9">
    <source>
        <dbReference type="ARBA" id="ARBA00023235"/>
    </source>
</evidence>
<feature type="binding site" evidence="10 14">
    <location>
        <begin position="140"/>
        <end position="143"/>
    </location>
    <ligand>
        <name>substrate</name>
    </ligand>
</feature>
<name>A0A1E3G5L9_9BACT</name>
<dbReference type="InterPro" id="IPR000056">
    <property type="entry name" value="Ribul_P_3_epim-like"/>
</dbReference>
<keyword evidence="10 11" id="KW-0119">Carbohydrate metabolism</keyword>
<evidence type="ECO:0000256" key="13">
    <source>
        <dbReference type="PIRSR" id="PIRSR001461-2"/>
    </source>
</evidence>
<dbReference type="PROSITE" id="PS01086">
    <property type="entry name" value="RIBUL_P_3_EPIMER_2"/>
    <property type="match status" value="1"/>
</dbReference>
<evidence type="ECO:0000256" key="1">
    <source>
        <dbReference type="ARBA" id="ARBA00001782"/>
    </source>
</evidence>
<feature type="active site" description="Proton donor" evidence="10 12">
    <location>
        <position position="173"/>
    </location>
</feature>
<feature type="binding site" evidence="10 13">
    <location>
        <position position="173"/>
    </location>
    <ligand>
        <name>a divalent metal cation</name>
        <dbReference type="ChEBI" id="CHEBI:60240"/>
    </ligand>
</feature>
<comment type="cofactor">
    <cofactor evidence="2">
        <name>Mn(2+)</name>
        <dbReference type="ChEBI" id="CHEBI:29035"/>
    </cofactor>
</comment>
<dbReference type="HAMAP" id="MF_02227">
    <property type="entry name" value="RPE"/>
    <property type="match status" value="1"/>
</dbReference>
<keyword evidence="13" id="KW-0464">Manganese</keyword>
<comment type="cofactor">
    <cofactor evidence="4">
        <name>Zn(2+)</name>
        <dbReference type="ChEBI" id="CHEBI:29105"/>
    </cofactor>
</comment>
<dbReference type="GO" id="GO:0019323">
    <property type="term" value="P:pentose catabolic process"/>
    <property type="evidence" value="ECO:0007669"/>
    <property type="project" value="UniProtKB-UniRule"/>
</dbReference>
<dbReference type="GO" id="GO:0006098">
    <property type="term" value="P:pentose-phosphate shunt"/>
    <property type="evidence" value="ECO:0007669"/>
    <property type="project" value="UniProtKB-UniRule"/>
</dbReference>
<dbReference type="Pfam" id="PF00834">
    <property type="entry name" value="Ribul_P_3_epim"/>
    <property type="match status" value="1"/>
</dbReference>
<sequence>MVKISASILAADFSDLKGEISRVLPYIDEIHLDVMDGHFVPNLTFGYPILEAVKKLTNLPVDVHLMVTNPDDHIEKFITGGASRVTVHYETCYHLHRTISRIKELGAEAFVSINPATPVNVLEEILPYVDGVLIMTVNPGFSGQKFIPTMFEKIKKLSSLRMSKGLTFKIQVDGGVGNENAVQLAQLGVDILVMGYGVFKNEQLPTLREELLKLKDSTWRT</sequence>
<dbReference type="GO" id="GO:0005737">
    <property type="term" value="C:cytoplasm"/>
    <property type="evidence" value="ECO:0007669"/>
    <property type="project" value="UniProtKB-ARBA"/>
</dbReference>
<dbReference type="EC" id="5.1.3.1" evidence="7 10"/>
<reference evidence="16" key="1">
    <citation type="submission" date="2016-04" db="EMBL/GenBank/DDBJ databases">
        <title>The genome sequence project of a novel Fervidobacterium isolate from a hot spring in Thailand.</title>
        <authorList>
            <person name="Gonzalez J.M."/>
            <person name="Cuecas A."/>
            <person name="Kanoksilapatham W."/>
        </authorList>
    </citation>
    <scope>NUCLEOTIDE SEQUENCE [LARGE SCALE GENOMIC DNA]</scope>
    <source>
        <strain evidence="16">FC2004</strain>
    </source>
</reference>
<comment type="cofactor">
    <cofactor evidence="10 13">
        <name>a divalent metal cation</name>
        <dbReference type="ChEBI" id="CHEBI:60240"/>
    </cofactor>
    <text evidence="10 13">Binds 1 divalent metal cation per subunit.</text>
</comment>
<dbReference type="EMBL" id="LWAF01000002">
    <property type="protein sequence ID" value="ODN31153.1"/>
    <property type="molecule type" value="Genomic_DNA"/>
</dbReference>
<evidence type="ECO:0000256" key="14">
    <source>
        <dbReference type="PIRSR" id="PIRSR001461-3"/>
    </source>
</evidence>
<dbReference type="PROSITE" id="PS01085">
    <property type="entry name" value="RIBUL_P_3_EPIMER_1"/>
    <property type="match status" value="1"/>
</dbReference>
<dbReference type="CDD" id="cd00429">
    <property type="entry name" value="RPE"/>
    <property type="match status" value="1"/>
</dbReference>
<evidence type="ECO:0000256" key="2">
    <source>
        <dbReference type="ARBA" id="ARBA00001936"/>
    </source>
</evidence>
<feature type="active site" description="Proton acceptor" evidence="10 12">
    <location>
        <position position="33"/>
    </location>
</feature>
<comment type="similarity">
    <text evidence="6 10 11">Belongs to the ribulose-phosphate 3-epimerase family.</text>
</comment>
<keyword evidence="8 10" id="KW-0479">Metal-binding</keyword>
<evidence type="ECO:0000256" key="5">
    <source>
        <dbReference type="ARBA" id="ARBA00001954"/>
    </source>
</evidence>
<evidence type="ECO:0000313" key="16">
    <source>
        <dbReference type="Proteomes" id="UP000094570"/>
    </source>
</evidence>
<keyword evidence="13" id="KW-0862">Zinc</keyword>
<comment type="catalytic activity">
    <reaction evidence="1 10 11">
        <text>D-ribulose 5-phosphate = D-xylulose 5-phosphate</text>
        <dbReference type="Rhea" id="RHEA:13677"/>
        <dbReference type="ChEBI" id="CHEBI:57737"/>
        <dbReference type="ChEBI" id="CHEBI:58121"/>
        <dbReference type="EC" id="5.1.3.1"/>
    </reaction>
</comment>
<dbReference type="OrthoDB" id="1645589at2"/>
<evidence type="ECO:0000256" key="4">
    <source>
        <dbReference type="ARBA" id="ARBA00001947"/>
    </source>
</evidence>
<keyword evidence="9 10" id="KW-0413">Isomerase</keyword>
<dbReference type="InterPro" id="IPR026019">
    <property type="entry name" value="Ribul_P_3_epim"/>
</dbReference>
<comment type="function">
    <text evidence="10">Catalyzes the reversible epimerization of D-ribulose 5-phosphate to D-xylulose 5-phosphate.</text>
</comment>
<evidence type="ECO:0000256" key="8">
    <source>
        <dbReference type="ARBA" id="ARBA00022723"/>
    </source>
</evidence>
<comment type="caution">
    <text evidence="10">Lacks conserved residue(s) required for the propagation of feature annotation.</text>
</comment>
<dbReference type="RefSeq" id="WP_069292574.1">
    <property type="nucleotide sequence ID" value="NZ_CP140110.1"/>
</dbReference>
<evidence type="ECO:0000256" key="11">
    <source>
        <dbReference type="PIRNR" id="PIRNR001461"/>
    </source>
</evidence>
<accession>A0A1E3G5L9</accession>
<dbReference type="PIRSF" id="PIRSF001461">
    <property type="entry name" value="RPE"/>
    <property type="match status" value="1"/>
</dbReference>
<dbReference type="FunFam" id="3.20.20.70:FF:000004">
    <property type="entry name" value="Ribulose-phosphate 3-epimerase"/>
    <property type="match status" value="1"/>
</dbReference>
<evidence type="ECO:0000256" key="3">
    <source>
        <dbReference type="ARBA" id="ARBA00001941"/>
    </source>
</evidence>
<comment type="caution">
    <text evidence="15">The sequence shown here is derived from an EMBL/GenBank/DDBJ whole genome shotgun (WGS) entry which is preliminary data.</text>
</comment>
<dbReference type="InterPro" id="IPR013785">
    <property type="entry name" value="Aldolase_TIM"/>
</dbReference>
<feature type="binding site" evidence="14">
    <location>
        <position position="175"/>
    </location>
    <ligand>
        <name>substrate</name>
    </ligand>
</feature>
<feature type="binding site" evidence="10">
    <location>
        <begin position="173"/>
        <end position="175"/>
    </location>
    <ligand>
        <name>substrate</name>
    </ligand>
</feature>